<dbReference type="InterPro" id="IPR009057">
    <property type="entry name" value="Homeodomain-like_sf"/>
</dbReference>
<organism evidence="5 6">
    <name type="scientific">Furfurilactobacillus siliginis</name>
    <dbReference type="NCBI Taxonomy" id="348151"/>
    <lineage>
        <taxon>Bacteria</taxon>
        <taxon>Bacillati</taxon>
        <taxon>Bacillota</taxon>
        <taxon>Bacilli</taxon>
        <taxon>Lactobacillales</taxon>
        <taxon>Lactobacillaceae</taxon>
        <taxon>Furfurilactobacillus</taxon>
    </lineage>
</organism>
<accession>A0A0R2LDY0</accession>
<keyword evidence="6" id="KW-1185">Reference proteome</keyword>
<dbReference type="GO" id="GO:0003677">
    <property type="term" value="F:DNA binding"/>
    <property type="evidence" value="ECO:0007669"/>
    <property type="project" value="UniProtKB-UniRule"/>
</dbReference>
<dbReference type="InterPro" id="IPR001647">
    <property type="entry name" value="HTH_TetR"/>
</dbReference>
<dbReference type="RefSeq" id="WP_057808535.1">
    <property type="nucleotide sequence ID" value="NZ_BJUD01000013.1"/>
</dbReference>
<dbReference type="Gene3D" id="1.10.357.10">
    <property type="entry name" value="Tetracycline Repressor, domain 2"/>
    <property type="match status" value="1"/>
</dbReference>
<gene>
    <name evidence="5" type="ORF">IV55_GL000202</name>
    <name evidence="4" type="ORF">LSI01_08960</name>
</gene>
<dbReference type="AlphaFoldDB" id="A0A0R2LDY0"/>
<feature type="domain" description="HTH tetR-type" evidence="3">
    <location>
        <begin position="13"/>
        <end position="73"/>
    </location>
</feature>
<protein>
    <submittedName>
        <fullName evidence="4">TetR family transcriptional regulator</fullName>
    </submittedName>
</protein>
<dbReference type="Gene3D" id="1.10.10.60">
    <property type="entry name" value="Homeodomain-like"/>
    <property type="match status" value="1"/>
</dbReference>
<dbReference type="PROSITE" id="PS50977">
    <property type="entry name" value="HTH_TETR_2"/>
    <property type="match status" value="1"/>
</dbReference>
<sequence>MTEKKRAPRKTTAELTHNIFKAAIDILDNDGYEKVTFNNIARAAQTGRPVLYRRWQSAFELLLDAEDYFDDTEINDFSELDFTGKSLRENLITSLAHFDSSRQFLRAVLIELGNDNPAVHNYFAELHRQQLYIMERIISQAQLAGELHHTVTDNVKLLPFNLLLYQAMVDQQDVSADFVTHMVDTIVLPAIMAQQ</sequence>
<dbReference type="Pfam" id="PF00440">
    <property type="entry name" value="TetR_N"/>
    <property type="match status" value="1"/>
</dbReference>
<evidence type="ECO:0000313" key="6">
    <source>
        <dbReference type="Proteomes" id="UP000051139"/>
    </source>
</evidence>
<name>A0A0R2LDY0_9LACO</name>
<dbReference type="SUPFAM" id="SSF46689">
    <property type="entry name" value="Homeodomain-like"/>
    <property type="match status" value="1"/>
</dbReference>
<evidence type="ECO:0000313" key="5">
    <source>
        <dbReference type="EMBL" id="KRN97274.1"/>
    </source>
</evidence>
<evidence type="ECO:0000256" key="2">
    <source>
        <dbReference type="PROSITE-ProRule" id="PRU00335"/>
    </source>
</evidence>
<dbReference type="InterPro" id="IPR036271">
    <property type="entry name" value="Tet_transcr_reg_TetR-rel_C_sf"/>
</dbReference>
<evidence type="ECO:0000313" key="7">
    <source>
        <dbReference type="Proteomes" id="UP000321429"/>
    </source>
</evidence>
<comment type="caution">
    <text evidence="5">The sequence shown here is derived from an EMBL/GenBank/DDBJ whole genome shotgun (WGS) entry which is preliminary data.</text>
</comment>
<dbReference type="STRING" id="348151.IV55_GL000202"/>
<keyword evidence="1 2" id="KW-0238">DNA-binding</keyword>
<dbReference type="EMBL" id="BJUD01000013">
    <property type="protein sequence ID" value="GEK28585.1"/>
    <property type="molecule type" value="Genomic_DNA"/>
</dbReference>
<proteinExistence type="predicted"/>
<evidence type="ECO:0000256" key="1">
    <source>
        <dbReference type="ARBA" id="ARBA00023125"/>
    </source>
</evidence>
<evidence type="ECO:0000313" key="4">
    <source>
        <dbReference type="EMBL" id="GEK28585.1"/>
    </source>
</evidence>
<reference evidence="4 7" key="2">
    <citation type="submission" date="2019-07" db="EMBL/GenBank/DDBJ databases">
        <title>Whole genome shotgun sequence of Lactobacillus siliginis NBRC 101315.</title>
        <authorList>
            <person name="Hosoyama A."/>
            <person name="Uohara A."/>
            <person name="Ohji S."/>
            <person name="Ichikawa N."/>
        </authorList>
    </citation>
    <scope>NUCLEOTIDE SEQUENCE [LARGE SCALE GENOMIC DNA]</scope>
    <source>
        <strain evidence="4 7">NBRC 101315</strain>
    </source>
</reference>
<dbReference type="Proteomes" id="UP000051139">
    <property type="component" value="Unassembled WGS sequence"/>
</dbReference>
<reference evidence="5 6" key="1">
    <citation type="journal article" date="2015" name="Genome Announc.">
        <title>Expanding the biotechnology potential of lactobacilli through comparative genomics of 213 strains and associated genera.</title>
        <authorList>
            <person name="Sun Z."/>
            <person name="Harris H.M."/>
            <person name="McCann A."/>
            <person name="Guo C."/>
            <person name="Argimon S."/>
            <person name="Zhang W."/>
            <person name="Yang X."/>
            <person name="Jeffery I.B."/>
            <person name="Cooney J.C."/>
            <person name="Kagawa T.F."/>
            <person name="Liu W."/>
            <person name="Song Y."/>
            <person name="Salvetti E."/>
            <person name="Wrobel A."/>
            <person name="Rasinkangas P."/>
            <person name="Parkhill J."/>
            <person name="Rea M.C."/>
            <person name="O'Sullivan O."/>
            <person name="Ritari J."/>
            <person name="Douillard F.P."/>
            <person name="Paul Ross R."/>
            <person name="Yang R."/>
            <person name="Briner A.E."/>
            <person name="Felis G.E."/>
            <person name="de Vos W.M."/>
            <person name="Barrangou R."/>
            <person name="Klaenhammer T.R."/>
            <person name="Caufield P.W."/>
            <person name="Cui Y."/>
            <person name="Zhang H."/>
            <person name="O'Toole P.W."/>
        </authorList>
    </citation>
    <scope>NUCLEOTIDE SEQUENCE [LARGE SCALE GENOMIC DNA]</scope>
    <source>
        <strain evidence="5 6">DSM 22696</strain>
    </source>
</reference>
<dbReference type="SUPFAM" id="SSF48498">
    <property type="entry name" value="Tetracyclin repressor-like, C-terminal domain"/>
    <property type="match status" value="1"/>
</dbReference>
<dbReference type="Proteomes" id="UP000321429">
    <property type="component" value="Unassembled WGS sequence"/>
</dbReference>
<evidence type="ECO:0000259" key="3">
    <source>
        <dbReference type="PROSITE" id="PS50977"/>
    </source>
</evidence>
<dbReference type="PATRIC" id="fig|348151.3.peg.205"/>
<dbReference type="OrthoDB" id="9796019at2"/>
<feature type="DNA-binding region" description="H-T-H motif" evidence="2">
    <location>
        <begin position="36"/>
        <end position="55"/>
    </location>
</feature>
<dbReference type="EMBL" id="JQCB01000001">
    <property type="protein sequence ID" value="KRN97274.1"/>
    <property type="molecule type" value="Genomic_DNA"/>
</dbReference>